<evidence type="ECO:0000313" key="3">
    <source>
        <dbReference type="Proteomes" id="UP000092460"/>
    </source>
</evidence>
<dbReference type="Pfam" id="PF07841">
    <property type="entry name" value="DM4_12"/>
    <property type="match status" value="1"/>
</dbReference>
<organism evidence="2 3">
    <name type="scientific">Glossina palpalis gambiensis</name>
    <dbReference type="NCBI Taxonomy" id="67801"/>
    <lineage>
        <taxon>Eukaryota</taxon>
        <taxon>Metazoa</taxon>
        <taxon>Ecdysozoa</taxon>
        <taxon>Arthropoda</taxon>
        <taxon>Hexapoda</taxon>
        <taxon>Insecta</taxon>
        <taxon>Pterygota</taxon>
        <taxon>Neoptera</taxon>
        <taxon>Endopterygota</taxon>
        <taxon>Diptera</taxon>
        <taxon>Brachycera</taxon>
        <taxon>Muscomorpha</taxon>
        <taxon>Hippoboscoidea</taxon>
        <taxon>Glossinidae</taxon>
        <taxon>Glossina</taxon>
    </lineage>
</organism>
<protein>
    <submittedName>
        <fullName evidence="2">Uncharacterized protein</fullName>
    </submittedName>
</protein>
<keyword evidence="3" id="KW-1185">Reference proteome</keyword>
<reference evidence="3" key="1">
    <citation type="submission" date="2015-01" db="EMBL/GenBank/DDBJ databases">
        <authorList>
            <person name="Aksoy S."/>
            <person name="Warren W."/>
            <person name="Wilson R.K."/>
        </authorList>
    </citation>
    <scope>NUCLEOTIDE SEQUENCE [LARGE SCALE GENOMIC DNA]</scope>
    <source>
        <strain evidence="3">IAEA</strain>
    </source>
</reference>
<sequence length="269" mass="29614">MLMFCKIFIQTTFLLCVGNFGFKNVFAIPKYETNSKTYLDNNGNSNTQWSRLPYFNENKTQQYHDDENASTKDRLQRLGYTTGYGTVSGYPGGTGISAYNPIKLDLGGVVLGTLVGLGVIIIIPKLLSALHGGYTGYGRSETDNDLSSLSSLMTKIDDILGQNNIDSTTCMQRAICTYVRSTEYNMKTGASDQLDEFIHMLSKNSLVDYLLDGTAIKEALEQGKNVNSKPCDQLYVTCPLDSKKLTQMLIKLLPKKPSALSSVNSKASL</sequence>
<feature type="signal peptide" evidence="1">
    <location>
        <begin position="1"/>
        <end position="27"/>
    </location>
</feature>
<evidence type="ECO:0000256" key="1">
    <source>
        <dbReference type="SAM" id="SignalP"/>
    </source>
</evidence>
<proteinExistence type="predicted"/>
<reference evidence="2" key="2">
    <citation type="submission" date="2020-05" db="UniProtKB">
        <authorList>
            <consortium name="EnsemblMetazoa"/>
        </authorList>
    </citation>
    <scope>IDENTIFICATION</scope>
    <source>
        <strain evidence="2">IAEA</strain>
    </source>
</reference>
<dbReference type="EMBL" id="JXJN01020569">
    <property type="status" value="NOT_ANNOTATED_CDS"/>
    <property type="molecule type" value="Genomic_DNA"/>
</dbReference>
<evidence type="ECO:0000313" key="2">
    <source>
        <dbReference type="EnsemblMetazoa" id="GPPI040714-PA"/>
    </source>
</evidence>
<dbReference type="InterPro" id="IPR006631">
    <property type="entry name" value="DM4_12"/>
</dbReference>
<dbReference type="AlphaFoldDB" id="A0A1B0BU91"/>
<dbReference type="Proteomes" id="UP000092460">
    <property type="component" value="Unassembled WGS sequence"/>
</dbReference>
<keyword evidence="1" id="KW-0732">Signal</keyword>
<accession>A0A1B0BU91</accession>
<dbReference type="VEuPathDB" id="VectorBase:GPPI040714"/>
<dbReference type="EnsemblMetazoa" id="GPPI040714-RA">
    <property type="protein sequence ID" value="GPPI040714-PA"/>
    <property type="gene ID" value="GPPI040714"/>
</dbReference>
<name>A0A1B0BU91_9MUSC</name>
<feature type="chain" id="PRO_5008405153" evidence="1">
    <location>
        <begin position="28"/>
        <end position="269"/>
    </location>
</feature>